<dbReference type="PANTHER" id="PTHR10696:SF53">
    <property type="entry name" value="TYROSINE ISONITRILE DESATURASE"/>
    <property type="match status" value="1"/>
</dbReference>
<dbReference type="RefSeq" id="WP_017891566.1">
    <property type="nucleotide sequence ID" value="NZ_CAMKID010000003.1"/>
</dbReference>
<evidence type="ECO:0000313" key="4">
    <source>
        <dbReference type="EMBL" id="MEX3173677.1"/>
    </source>
</evidence>
<evidence type="ECO:0000259" key="3">
    <source>
        <dbReference type="Pfam" id="PF02668"/>
    </source>
</evidence>
<keyword evidence="4" id="KW-0223">Dioxygenase</keyword>
<name>A0ABV3UKZ4_9GAMM</name>
<dbReference type="PANTHER" id="PTHR10696">
    <property type="entry name" value="GAMMA-BUTYROBETAINE HYDROXYLASE-RELATED"/>
    <property type="match status" value="1"/>
</dbReference>
<evidence type="ECO:0000256" key="2">
    <source>
        <dbReference type="ARBA" id="ARBA00023002"/>
    </source>
</evidence>
<dbReference type="InterPro" id="IPR042098">
    <property type="entry name" value="TauD-like_sf"/>
</dbReference>
<protein>
    <submittedName>
        <fullName evidence="4">TauD/TfdA dioxygenase family protein</fullName>
    </submittedName>
</protein>
<evidence type="ECO:0000256" key="1">
    <source>
        <dbReference type="ARBA" id="ARBA00001954"/>
    </source>
</evidence>
<dbReference type="Proteomes" id="UP001558101">
    <property type="component" value="Unassembled WGS sequence"/>
</dbReference>
<dbReference type="Pfam" id="PF02668">
    <property type="entry name" value="TauD"/>
    <property type="match status" value="1"/>
</dbReference>
<keyword evidence="5" id="KW-1185">Reference proteome</keyword>
<comment type="cofactor">
    <cofactor evidence="1">
        <name>Fe(2+)</name>
        <dbReference type="ChEBI" id="CHEBI:29033"/>
    </cofactor>
</comment>
<accession>A0ABV3UKZ4</accession>
<gene>
    <name evidence="4" type="ORF">AB4M04_16505</name>
</gene>
<dbReference type="InterPro" id="IPR050411">
    <property type="entry name" value="AlphaKG_dependent_hydroxylases"/>
</dbReference>
<keyword evidence="2" id="KW-0560">Oxidoreductase</keyword>
<dbReference type="InterPro" id="IPR003819">
    <property type="entry name" value="TauD/TfdA-like"/>
</dbReference>
<sequence>MENQTLNCRIELNTPFGAVLTPQYPGQSIRELPVAALRSLAQQHHLLVLRGFDSGFTDPQLLTRYAEGWGEIMMWPFGAVLDVKEHPDAKDHIFDSSYVPLHWDGMYKPTIPEFQLFHCVAAPSQDEGGRTTFVDTTCLLANADESLLAQWREVSISYRIKQVVHYGGEVRSPLVVDHPNGNGQIMRYNEPPTEGKKFLNQHALEYHGVPQEQQEAFHQILQQHLYDPRHYYAHQWQQGDVVIADNFSLLHGREGFTARSARHLQRVHIQSNPVCANQALKPANAEV</sequence>
<dbReference type="SUPFAM" id="SSF51197">
    <property type="entry name" value="Clavaminate synthase-like"/>
    <property type="match status" value="1"/>
</dbReference>
<comment type="caution">
    <text evidence="4">The sequence shown here is derived from an EMBL/GenBank/DDBJ whole genome shotgun (WGS) entry which is preliminary data.</text>
</comment>
<dbReference type="EMBL" id="JBFQXQ010000002">
    <property type="protein sequence ID" value="MEX3173677.1"/>
    <property type="molecule type" value="Genomic_DNA"/>
</dbReference>
<feature type="domain" description="TauD/TfdA-like" evidence="3">
    <location>
        <begin position="16"/>
        <end position="267"/>
    </location>
</feature>
<proteinExistence type="predicted"/>
<organism evidence="4 5">
    <name type="scientific">Serratia quinivorans</name>
    <dbReference type="NCBI Taxonomy" id="137545"/>
    <lineage>
        <taxon>Bacteria</taxon>
        <taxon>Pseudomonadati</taxon>
        <taxon>Pseudomonadota</taxon>
        <taxon>Gammaproteobacteria</taxon>
        <taxon>Enterobacterales</taxon>
        <taxon>Yersiniaceae</taxon>
        <taxon>Serratia</taxon>
    </lineage>
</organism>
<reference evidence="4 5" key="1">
    <citation type="submission" date="2024-07" db="EMBL/GenBank/DDBJ databases">
        <title>Genomes of novel Serratia strains from suburban soil.</title>
        <authorList>
            <person name="Markert E.X."/>
            <person name="Severe K."/>
            <person name="Severe L."/>
            <person name="Twing K.I."/>
            <person name="Ward L.M."/>
        </authorList>
    </citation>
    <scope>NUCLEOTIDE SEQUENCE [LARGE SCALE GENOMIC DNA]</scope>
    <source>
        <strain evidence="4 5">3C-UT</strain>
    </source>
</reference>
<dbReference type="GO" id="GO:0051213">
    <property type="term" value="F:dioxygenase activity"/>
    <property type="evidence" value="ECO:0007669"/>
    <property type="project" value="UniProtKB-KW"/>
</dbReference>
<dbReference type="Gene3D" id="3.60.130.10">
    <property type="entry name" value="Clavaminate synthase-like"/>
    <property type="match status" value="1"/>
</dbReference>
<evidence type="ECO:0000313" key="5">
    <source>
        <dbReference type="Proteomes" id="UP001558101"/>
    </source>
</evidence>